<evidence type="ECO:0000313" key="10">
    <source>
        <dbReference type="EMBL" id="OKO96487.1"/>
    </source>
</evidence>
<dbReference type="GO" id="GO:0005730">
    <property type="term" value="C:nucleolus"/>
    <property type="evidence" value="ECO:0007669"/>
    <property type="project" value="UniProtKB-SubCell"/>
</dbReference>
<dbReference type="Pfam" id="PF08155">
    <property type="entry name" value="NOGCT"/>
    <property type="match status" value="1"/>
</dbReference>
<dbReference type="Gene3D" id="3.40.50.300">
    <property type="entry name" value="P-loop containing nucleotide triphosphate hydrolases"/>
    <property type="match status" value="1"/>
</dbReference>
<gene>
    <name evidence="10" type="ORF">PENSUB_10662</name>
</gene>
<evidence type="ECO:0000259" key="9">
    <source>
        <dbReference type="PROSITE" id="PS51710"/>
    </source>
</evidence>
<keyword evidence="4" id="KW-0547">Nucleotide-binding</keyword>
<feature type="region of interest" description="Disordered" evidence="7">
    <location>
        <begin position="1"/>
        <end position="38"/>
    </location>
</feature>
<proteinExistence type="predicted"/>
<comment type="subcellular location">
    <subcellularLocation>
        <location evidence="2">Nucleus</location>
        <location evidence="2">Nucleolus</location>
    </subcellularLocation>
</comment>
<comment type="caution">
    <text evidence="10">The sequence shown here is derived from an EMBL/GenBank/DDBJ whole genome shotgun (WGS) entry which is preliminary data.</text>
</comment>
<dbReference type="Pfam" id="PF13673">
    <property type="entry name" value="Acetyltransf_10"/>
    <property type="match status" value="1"/>
</dbReference>
<dbReference type="FunFam" id="3.40.50.300:FF:000496">
    <property type="entry name" value="Nucleolar GTP-binding protein 1"/>
    <property type="match status" value="1"/>
</dbReference>
<dbReference type="InterPro" id="IPR010674">
    <property type="entry name" value="NOG1_Rossman_fold_dom"/>
</dbReference>
<feature type="compositionally biased region" description="Polar residues" evidence="7">
    <location>
        <begin position="24"/>
        <end position="38"/>
    </location>
</feature>
<evidence type="ECO:0000256" key="4">
    <source>
        <dbReference type="ARBA" id="ARBA00022741"/>
    </source>
</evidence>
<dbReference type="InterPro" id="IPR016181">
    <property type="entry name" value="Acyl_CoA_acyltransferase"/>
</dbReference>
<feature type="compositionally biased region" description="Polar residues" evidence="7">
    <location>
        <begin position="1"/>
        <end position="11"/>
    </location>
</feature>
<protein>
    <submittedName>
        <fullName evidence="10">Nucleolar GTP-binding protein 1</fullName>
    </submittedName>
</protein>
<feature type="domain" description="N-acetyltransferase" evidence="8">
    <location>
        <begin position="156"/>
        <end position="289"/>
    </location>
</feature>
<reference evidence="10 11" key="1">
    <citation type="submission" date="2016-10" db="EMBL/GenBank/DDBJ databases">
        <title>Genome sequence of the ascomycete fungus Penicillium subrubescens.</title>
        <authorList>
            <person name="De Vries R.P."/>
            <person name="Peng M."/>
            <person name="Dilokpimol A."/>
            <person name="Hilden K."/>
            <person name="Makela M.R."/>
            <person name="Grigoriev I."/>
            <person name="Riley R."/>
            <person name="Granchi Z."/>
        </authorList>
    </citation>
    <scope>NUCLEOTIDE SEQUENCE [LARGE SCALE GENOMIC DNA]</scope>
    <source>
        <strain evidence="10 11">CBS 132785</strain>
    </source>
</reference>
<evidence type="ECO:0000256" key="2">
    <source>
        <dbReference type="ARBA" id="ARBA00004604"/>
    </source>
</evidence>
<dbReference type="InterPro" id="IPR041623">
    <property type="entry name" value="NOG1_N"/>
</dbReference>
<dbReference type="CDD" id="cd04301">
    <property type="entry name" value="NAT_SF"/>
    <property type="match status" value="1"/>
</dbReference>
<dbReference type="InterPro" id="IPR012973">
    <property type="entry name" value="NOG_C"/>
</dbReference>
<dbReference type="SUPFAM" id="SSF52540">
    <property type="entry name" value="P-loop containing nucleoside triphosphate hydrolases"/>
    <property type="match status" value="1"/>
</dbReference>
<evidence type="ECO:0000256" key="7">
    <source>
        <dbReference type="SAM" id="MobiDB-lite"/>
    </source>
</evidence>
<comment type="function">
    <text evidence="1">Involved in the biogenesis of the 60S ribosomal subunit.</text>
</comment>
<dbReference type="GO" id="GO:0042254">
    <property type="term" value="P:ribosome biogenesis"/>
    <property type="evidence" value="ECO:0007669"/>
    <property type="project" value="UniProtKB-KW"/>
</dbReference>
<keyword evidence="6" id="KW-0539">Nucleus</keyword>
<evidence type="ECO:0000256" key="6">
    <source>
        <dbReference type="ARBA" id="ARBA00023242"/>
    </source>
</evidence>
<dbReference type="SUPFAM" id="SSF55729">
    <property type="entry name" value="Acyl-CoA N-acyltransferases (Nat)"/>
    <property type="match status" value="1"/>
</dbReference>
<dbReference type="STRING" id="1316194.A0A1Q5T8C2"/>
<dbReference type="PROSITE" id="PS51710">
    <property type="entry name" value="G_OBG"/>
    <property type="match status" value="1"/>
</dbReference>
<dbReference type="Pfam" id="PF17835">
    <property type="entry name" value="NOG1_N"/>
    <property type="match status" value="1"/>
</dbReference>
<dbReference type="PANTHER" id="PTHR45759">
    <property type="entry name" value="NUCLEOLAR GTP-BINDING PROTEIN 1"/>
    <property type="match status" value="1"/>
</dbReference>
<organism evidence="10 11">
    <name type="scientific">Penicillium subrubescens</name>
    <dbReference type="NCBI Taxonomy" id="1316194"/>
    <lineage>
        <taxon>Eukaryota</taxon>
        <taxon>Fungi</taxon>
        <taxon>Dikarya</taxon>
        <taxon>Ascomycota</taxon>
        <taxon>Pezizomycotina</taxon>
        <taxon>Eurotiomycetes</taxon>
        <taxon>Eurotiomycetidae</taxon>
        <taxon>Eurotiales</taxon>
        <taxon>Aspergillaceae</taxon>
        <taxon>Penicillium</taxon>
    </lineage>
</organism>
<dbReference type="InterPro" id="IPR000182">
    <property type="entry name" value="GNAT_dom"/>
</dbReference>
<dbReference type="EMBL" id="MNBE01000698">
    <property type="protein sequence ID" value="OKO96487.1"/>
    <property type="molecule type" value="Genomic_DNA"/>
</dbReference>
<dbReference type="CDD" id="cd01897">
    <property type="entry name" value="NOG"/>
    <property type="match status" value="1"/>
</dbReference>
<evidence type="ECO:0000256" key="1">
    <source>
        <dbReference type="ARBA" id="ARBA00002889"/>
    </source>
</evidence>
<keyword evidence="11" id="KW-1185">Reference proteome</keyword>
<accession>A0A1Q5T8C2</accession>
<dbReference type="Gene3D" id="3.40.630.30">
    <property type="match status" value="1"/>
</dbReference>
<dbReference type="Gene3D" id="1.20.120.1190">
    <property type="match status" value="1"/>
</dbReference>
<dbReference type="GO" id="GO:0005525">
    <property type="term" value="F:GTP binding"/>
    <property type="evidence" value="ECO:0007669"/>
    <property type="project" value="UniProtKB-KW"/>
</dbReference>
<evidence type="ECO:0000256" key="3">
    <source>
        <dbReference type="ARBA" id="ARBA00022517"/>
    </source>
</evidence>
<dbReference type="Proteomes" id="UP000186955">
    <property type="component" value="Unassembled WGS sequence"/>
</dbReference>
<name>A0A1Q5T8C2_9EURO</name>
<dbReference type="PROSITE" id="PS51186">
    <property type="entry name" value="GNAT"/>
    <property type="match status" value="1"/>
</dbReference>
<dbReference type="InterPro" id="IPR031167">
    <property type="entry name" value="G_OBG"/>
</dbReference>
<feature type="region of interest" description="Disordered" evidence="7">
    <location>
        <begin position="786"/>
        <end position="931"/>
    </location>
</feature>
<dbReference type="InterPro" id="IPR027417">
    <property type="entry name" value="P-loop_NTPase"/>
</dbReference>
<feature type="compositionally biased region" description="Basic and acidic residues" evidence="7">
    <location>
        <begin position="870"/>
        <end position="890"/>
    </location>
</feature>
<keyword evidence="3" id="KW-0690">Ribosome biogenesis</keyword>
<dbReference type="Pfam" id="PF06858">
    <property type="entry name" value="NOG1"/>
    <property type="match status" value="1"/>
</dbReference>
<feature type="domain" description="OBG-type G" evidence="9">
    <location>
        <begin position="445"/>
        <end position="617"/>
    </location>
</feature>
<keyword evidence="5" id="KW-0342">GTP-binding</keyword>
<feature type="compositionally biased region" description="Low complexity" evidence="7">
    <location>
        <begin position="821"/>
        <end position="835"/>
    </location>
</feature>
<evidence type="ECO:0000259" key="8">
    <source>
        <dbReference type="PROSITE" id="PS51186"/>
    </source>
</evidence>
<evidence type="ECO:0000313" key="11">
    <source>
        <dbReference type="Proteomes" id="UP000186955"/>
    </source>
</evidence>
<dbReference type="AlphaFoldDB" id="A0A1Q5T8C2"/>
<evidence type="ECO:0000256" key="5">
    <source>
        <dbReference type="ARBA" id="ARBA00023134"/>
    </source>
</evidence>
<dbReference type="GO" id="GO:0016747">
    <property type="term" value="F:acyltransferase activity, transferring groups other than amino-acyl groups"/>
    <property type="evidence" value="ECO:0007669"/>
    <property type="project" value="InterPro"/>
</dbReference>
<sequence>MSDLNEQSSESMPGPDTSGLKPLSNANDDLTPISNPSNNDLARIMNRAGIAMTNGGFPLDDLEDEDEVDEDYVAVDQEDVNDYPYWFRRPPTHHRTMLDELHPFVQLLSVSNVEDCVEVENAFPEPERCSRDKFIYRLTRCPELSLGIFTLPVLDETKPKPRPTLIGHIIATRTSEPLVTDRAMRLPKDWHAERWTFEDNQAVGHEEGGGTIAIHSLAVLPEHQGKQVGSTLLKSYIHRIREAQIADRIAIIAHDHLVPFYESFGFESHGPSKCQFGGGGWVDLIAPVPTHQEFLDIVLSRTQRQLPTQIRAGFKISRIRGFYTRKVKYTQETFCEKFQAILDGFPRLQDIHPFHKDLLNTLYDADHFRIALGQVSTAKHLIETVSRDYVRLIKYAQSLFQCKQLKRAALGRMATICRRLKDPLVYLEQVRQHLGRLPSIDPNTRTLLICGYPNVGKSSFLRSITRADVDVQPYAFTTKSLFVGHFDYKYLRFQAIDTPGILDHPLEEMNTIEMQSITAVAHLRSAILYFMDLSEQCGYSVTDQIKLFHSIKPLFANKIVYIVVNKIDVRRPEDLDPEQQAELQEILKSGDVEMLQVSCTTTEGVTAVKNAACDKLLAERVSQKLKSGSNTAGTPGGRLGDVLARIHVAQPMGGVTRETFIPEAVKNLQKYDKNDPSRRKLERDLEEENGGAGVYSFDMQRDYTLADSDWNHDKVPEVWNGKNIYDFVDPDIESKLAALEEEEEKLEAEGYYDSDESVEEAEDADTRMKADLIREKRTLMRNEAKMRKSLKNRAQIPRSAKSKKLSEMERGLDSAGYDVDAAGSRARSQSQARGRTLTRGEPGDDDAMDLDDPHKALARAKSRARSQAATDRRNDGVVDETARSKAERLHKLGQKKMNRMARQGEADRHTTVSLAKHLVAGKRGIGKNERR</sequence>